<evidence type="ECO:0000256" key="7">
    <source>
        <dbReference type="ARBA" id="ARBA00023125"/>
    </source>
</evidence>
<evidence type="ECO:0008006" key="15">
    <source>
        <dbReference type="Google" id="ProtNLM"/>
    </source>
</evidence>
<feature type="domain" description="C2H2-type" evidence="12">
    <location>
        <begin position="392"/>
        <end position="419"/>
    </location>
</feature>
<dbReference type="InterPro" id="IPR036236">
    <property type="entry name" value="Znf_C2H2_sf"/>
</dbReference>
<dbReference type="InterPro" id="IPR012934">
    <property type="entry name" value="Znf_AD"/>
</dbReference>
<evidence type="ECO:0000256" key="1">
    <source>
        <dbReference type="ARBA" id="ARBA00004123"/>
    </source>
</evidence>
<dbReference type="SUPFAM" id="SSF57667">
    <property type="entry name" value="beta-beta-alpha zinc fingers"/>
    <property type="match status" value="3"/>
</dbReference>
<evidence type="ECO:0000259" key="12">
    <source>
        <dbReference type="PROSITE" id="PS50157"/>
    </source>
</evidence>
<evidence type="ECO:0000256" key="10">
    <source>
        <dbReference type="PROSITE-ProRule" id="PRU00042"/>
    </source>
</evidence>
<dbReference type="SMART" id="SM00355">
    <property type="entry name" value="ZnF_C2H2"/>
    <property type="match status" value="6"/>
</dbReference>
<proteinExistence type="predicted"/>
<evidence type="ECO:0000256" key="4">
    <source>
        <dbReference type="ARBA" id="ARBA00022771"/>
    </source>
</evidence>
<dbReference type="VEuPathDB" id="VectorBase:AFUN2_001854"/>
<dbReference type="PROSITE" id="PS51915">
    <property type="entry name" value="ZAD"/>
    <property type="match status" value="1"/>
</dbReference>
<feature type="domain" description="C2H2-type" evidence="12">
    <location>
        <begin position="291"/>
        <end position="319"/>
    </location>
</feature>
<dbReference type="GO" id="GO:0010468">
    <property type="term" value="P:regulation of gene expression"/>
    <property type="evidence" value="ECO:0007669"/>
    <property type="project" value="TreeGrafter"/>
</dbReference>
<dbReference type="SMART" id="SM00868">
    <property type="entry name" value="zf-AD"/>
    <property type="match status" value="1"/>
</dbReference>
<evidence type="ECO:0000259" key="13">
    <source>
        <dbReference type="PROSITE" id="PS51915"/>
    </source>
</evidence>
<accession>A0A182S466</accession>
<evidence type="ECO:0000256" key="8">
    <source>
        <dbReference type="ARBA" id="ARBA00023163"/>
    </source>
</evidence>
<evidence type="ECO:0000256" key="3">
    <source>
        <dbReference type="ARBA" id="ARBA00022737"/>
    </source>
</evidence>
<feature type="domain" description="C2H2-type" evidence="12">
    <location>
        <begin position="319"/>
        <end position="346"/>
    </location>
</feature>
<evidence type="ECO:0000256" key="5">
    <source>
        <dbReference type="ARBA" id="ARBA00022833"/>
    </source>
</evidence>
<reference evidence="14" key="1">
    <citation type="submission" date="2020-05" db="UniProtKB">
        <authorList>
            <consortium name="EnsemblMetazoa"/>
        </authorList>
    </citation>
    <scope>IDENTIFICATION</scope>
    <source>
        <strain evidence="14">FUMOZ</strain>
    </source>
</reference>
<comment type="subcellular location">
    <subcellularLocation>
        <location evidence="1">Nucleus</location>
    </subcellularLocation>
</comment>
<keyword evidence="2 11" id="KW-0479">Metal-binding</keyword>
<evidence type="ECO:0000256" key="6">
    <source>
        <dbReference type="ARBA" id="ARBA00023015"/>
    </source>
</evidence>
<feature type="binding site" evidence="11">
    <location>
        <position position="20"/>
    </location>
    <ligand>
        <name>Zn(2+)</name>
        <dbReference type="ChEBI" id="CHEBI:29105"/>
    </ligand>
</feature>
<dbReference type="PANTHER" id="PTHR16515:SF49">
    <property type="entry name" value="GASTRULA ZINC FINGER PROTEIN XLCGF49.1-LIKE-RELATED"/>
    <property type="match status" value="1"/>
</dbReference>
<dbReference type="Gene3D" id="3.40.1800.20">
    <property type="match status" value="1"/>
</dbReference>
<dbReference type="PROSITE" id="PS00028">
    <property type="entry name" value="ZINC_FINGER_C2H2_1"/>
    <property type="match status" value="6"/>
</dbReference>
<feature type="domain" description="C2H2-type" evidence="12">
    <location>
        <begin position="263"/>
        <end position="290"/>
    </location>
</feature>
<feature type="domain" description="C2H2-type" evidence="12">
    <location>
        <begin position="235"/>
        <end position="262"/>
    </location>
</feature>
<feature type="binding site" evidence="11">
    <location>
        <position position="62"/>
    </location>
    <ligand>
        <name>Zn(2+)</name>
        <dbReference type="ChEBI" id="CHEBI:29105"/>
    </ligand>
</feature>
<keyword evidence="6" id="KW-0805">Transcription regulation</keyword>
<organism evidence="14">
    <name type="scientific">Anopheles funestus</name>
    <name type="common">African malaria mosquito</name>
    <dbReference type="NCBI Taxonomy" id="62324"/>
    <lineage>
        <taxon>Eukaryota</taxon>
        <taxon>Metazoa</taxon>
        <taxon>Ecdysozoa</taxon>
        <taxon>Arthropoda</taxon>
        <taxon>Hexapoda</taxon>
        <taxon>Insecta</taxon>
        <taxon>Pterygota</taxon>
        <taxon>Neoptera</taxon>
        <taxon>Endopterygota</taxon>
        <taxon>Diptera</taxon>
        <taxon>Nematocera</taxon>
        <taxon>Culicoidea</taxon>
        <taxon>Culicidae</taxon>
        <taxon>Anophelinae</taxon>
        <taxon>Anopheles</taxon>
    </lineage>
</organism>
<feature type="binding site" evidence="11">
    <location>
        <position position="65"/>
    </location>
    <ligand>
        <name>Zn(2+)</name>
        <dbReference type="ChEBI" id="CHEBI:29105"/>
    </ligand>
</feature>
<name>A0A182S466_ANOFN</name>
<evidence type="ECO:0000313" key="14">
    <source>
        <dbReference type="EnsemblMetazoa" id="AFUN015187-PA"/>
    </source>
</evidence>
<dbReference type="FunFam" id="3.30.160.60:FF:000100">
    <property type="entry name" value="Zinc finger 45-like"/>
    <property type="match status" value="1"/>
</dbReference>
<dbReference type="InterPro" id="IPR013087">
    <property type="entry name" value="Znf_C2H2_type"/>
</dbReference>
<sequence>MEEITLENLELRFHSICRFCLSDADCLPVFLPDGNINERLQKAFEIIASKVDESDGLPNNVCSVCLQRIEDFVDFEANCTKSYEILMKCIQETTDIVYCEMPSMDCGSVDHIKSEYGDQIVMQEFDSEYIYNDGEEIPALAADDDPVVRQAELVRDDQCTPEMEFVQKDENSSLHADDGIVKKLDNDTDNTENDEPHPNVTDALAQAMTSDVYNKACNIPVICYSYRNNRKVPIVQCMFCDKTYRGRNTLRRHLRIHFNIKNYSCAVCKRTFHDKTSLRIHVSRHSDTKPFQCDHCDRSYYSKTELKQHCVAKHGIRKHICEVCNKRFPSRTTLQDHAQVHASERSYVCSTCGKTFKRNRNLVRHFQNHTKCKNTTVQSGPVNGSKIKLPNFHCTVADCFKKYKFEVHLTRHMRLVHGE</sequence>
<keyword evidence="7" id="KW-0238">DNA-binding</keyword>
<dbReference type="Pfam" id="PF00096">
    <property type="entry name" value="zf-C2H2"/>
    <property type="match status" value="3"/>
</dbReference>
<keyword evidence="8" id="KW-0804">Transcription</keyword>
<evidence type="ECO:0000256" key="2">
    <source>
        <dbReference type="ARBA" id="ARBA00022723"/>
    </source>
</evidence>
<feature type="binding site" evidence="11">
    <location>
        <position position="17"/>
    </location>
    <ligand>
        <name>Zn(2+)</name>
        <dbReference type="ChEBI" id="CHEBI:29105"/>
    </ligand>
</feature>
<dbReference type="GO" id="GO:0005634">
    <property type="term" value="C:nucleus"/>
    <property type="evidence" value="ECO:0007669"/>
    <property type="project" value="UniProtKB-SubCell"/>
</dbReference>
<keyword evidence="3" id="KW-0677">Repeat</keyword>
<dbReference type="Gene3D" id="3.30.160.60">
    <property type="entry name" value="Classic Zinc Finger"/>
    <property type="match status" value="3"/>
</dbReference>
<dbReference type="GO" id="GO:0008270">
    <property type="term" value="F:zinc ion binding"/>
    <property type="evidence" value="ECO:0007669"/>
    <property type="project" value="UniProtKB-UniRule"/>
</dbReference>
<dbReference type="AlphaFoldDB" id="A0A182S466"/>
<dbReference type="Pfam" id="PF07776">
    <property type="entry name" value="zf-AD"/>
    <property type="match status" value="1"/>
</dbReference>
<keyword evidence="4 10" id="KW-0863">Zinc-finger</keyword>
<dbReference type="SUPFAM" id="SSF57716">
    <property type="entry name" value="Glucocorticoid receptor-like (DNA-binding domain)"/>
    <property type="match status" value="1"/>
</dbReference>
<keyword evidence="9" id="KW-0539">Nucleus</keyword>
<evidence type="ECO:0000256" key="9">
    <source>
        <dbReference type="ARBA" id="ARBA00023242"/>
    </source>
</evidence>
<dbReference type="STRING" id="62324.A0A182S466"/>
<feature type="domain" description="C2H2-type" evidence="12">
    <location>
        <begin position="347"/>
        <end position="374"/>
    </location>
</feature>
<dbReference type="PANTHER" id="PTHR16515">
    <property type="entry name" value="PR DOMAIN ZINC FINGER PROTEIN"/>
    <property type="match status" value="1"/>
</dbReference>
<keyword evidence="5 11" id="KW-0862">Zinc</keyword>
<protein>
    <recommendedName>
        <fullName evidence="15">Protein krueppel</fullName>
    </recommendedName>
</protein>
<dbReference type="PROSITE" id="PS50157">
    <property type="entry name" value="ZINC_FINGER_C2H2_2"/>
    <property type="match status" value="6"/>
</dbReference>
<dbReference type="Pfam" id="PF12874">
    <property type="entry name" value="zf-met"/>
    <property type="match status" value="1"/>
</dbReference>
<dbReference type="EnsemblMetazoa" id="AFUN015187-RA">
    <property type="protein sequence ID" value="AFUN015187-PA"/>
    <property type="gene ID" value="AFUN015187"/>
</dbReference>
<feature type="domain" description="ZAD" evidence="13">
    <location>
        <begin position="15"/>
        <end position="89"/>
    </location>
</feature>
<evidence type="ECO:0000256" key="11">
    <source>
        <dbReference type="PROSITE-ProRule" id="PRU01263"/>
    </source>
</evidence>
<dbReference type="InterPro" id="IPR050331">
    <property type="entry name" value="Zinc_finger"/>
</dbReference>
<dbReference type="VEuPathDB" id="VectorBase:AFUN015187"/>